<evidence type="ECO:0000256" key="4">
    <source>
        <dbReference type="ARBA" id="ARBA00023136"/>
    </source>
</evidence>
<evidence type="ECO:0000313" key="6">
    <source>
        <dbReference type="EMBL" id="GFN76735.1"/>
    </source>
</evidence>
<dbReference type="Pfam" id="PF02535">
    <property type="entry name" value="Zip"/>
    <property type="match status" value="1"/>
</dbReference>
<feature type="transmembrane region" description="Helical" evidence="5">
    <location>
        <begin position="45"/>
        <end position="67"/>
    </location>
</feature>
<comment type="caution">
    <text evidence="6">The sequence shown here is derived from an EMBL/GenBank/DDBJ whole genome shotgun (WGS) entry which is preliminary data.</text>
</comment>
<feature type="transmembrane region" description="Helical" evidence="5">
    <location>
        <begin position="323"/>
        <end position="342"/>
    </location>
</feature>
<evidence type="ECO:0000313" key="7">
    <source>
        <dbReference type="Proteomes" id="UP000735302"/>
    </source>
</evidence>
<dbReference type="GO" id="GO:0005886">
    <property type="term" value="C:plasma membrane"/>
    <property type="evidence" value="ECO:0007669"/>
    <property type="project" value="TreeGrafter"/>
</dbReference>
<proteinExistence type="predicted"/>
<comment type="subcellular location">
    <subcellularLocation>
        <location evidence="1">Membrane</location>
        <topology evidence="1">Multi-pass membrane protein</topology>
    </subcellularLocation>
</comment>
<evidence type="ECO:0000256" key="5">
    <source>
        <dbReference type="SAM" id="Phobius"/>
    </source>
</evidence>
<dbReference type="PANTHER" id="PTHR11040:SF140">
    <property type="entry name" value="ZRT (ZRT), IRT- (IRT-) LIKE PROTEIN TRANSPORTER"/>
    <property type="match status" value="1"/>
</dbReference>
<keyword evidence="2 5" id="KW-0812">Transmembrane</keyword>
<protein>
    <submittedName>
        <fullName evidence="6">Zinc transporter zip3</fullName>
    </submittedName>
</protein>
<gene>
    <name evidence="6" type="ORF">PoB_000324100</name>
</gene>
<dbReference type="InterPro" id="IPR003689">
    <property type="entry name" value="ZIP"/>
</dbReference>
<feature type="transmembrane region" description="Helical" evidence="5">
    <location>
        <begin position="196"/>
        <end position="217"/>
    </location>
</feature>
<accession>A0AAV3Y2Q4</accession>
<keyword evidence="7" id="KW-1185">Reference proteome</keyword>
<keyword evidence="4 5" id="KW-0472">Membrane</keyword>
<organism evidence="6 7">
    <name type="scientific">Plakobranchus ocellatus</name>
    <dbReference type="NCBI Taxonomy" id="259542"/>
    <lineage>
        <taxon>Eukaryota</taxon>
        <taxon>Metazoa</taxon>
        <taxon>Spiralia</taxon>
        <taxon>Lophotrochozoa</taxon>
        <taxon>Mollusca</taxon>
        <taxon>Gastropoda</taxon>
        <taxon>Heterobranchia</taxon>
        <taxon>Euthyneura</taxon>
        <taxon>Panpulmonata</taxon>
        <taxon>Sacoglossa</taxon>
        <taxon>Placobranchoidea</taxon>
        <taxon>Plakobranchidae</taxon>
        <taxon>Plakobranchus</taxon>
    </lineage>
</organism>
<keyword evidence="3 5" id="KW-1133">Transmembrane helix</keyword>
<evidence type="ECO:0000256" key="3">
    <source>
        <dbReference type="ARBA" id="ARBA00022989"/>
    </source>
</evidence>
<dbReference type="Proteomes" id="UP000735302">
    <property type="component" value="Unassembled WGS sequence"/>
</dbReference>
<dbReference type="PANTHER" id="PTHR11040">
    <property type="entry name" value="ZINC/IRON TRANSPORTER"/>
    <property type="match status" value="1"/>
</dbReference>
<dbReference type="EMBL" id="BLXT01000407">
    <property type="protein sequence ID" value="GFN76735.1"/>
    <property type="molecule type" value="Genomic_DNA"/>
</dbReference>
<evidence type="ECO:0000256" key="2">
    <source>
        <dbReference type="ARBA" id="ARBA00022692"/>
    </source>
</evidence>
<feature type="transmembrane region" description="Helical" evidence="5">
    <location>
        <begin position="87"/>
        <end position="107"/>
    </location>
</feature>
<evidence type="ECO:0000256" key="1">
    <source>
        <dbReference type="ARBA" id="ARBA00004141"/>
    </source>
</evidence>
<feature type="transmembrane region" description="Helical" evidence="5">
    <location>
        <begin position="12"/>
        <end position="33"/>
    </location>
</feature>
<dbReference type="AlphaFoldDB" id="A0AAV3Y2Q4"/>
<dbReference type="GO" id="GO:0005385">
    <property type="term" value="F:zinc ion transmembrane transporter activity"/>
    <property type="evidence" value="ECO:0007669"/>
    <property type="project" value="TreeGrafter"/>
</dbReference>
<sequence length="345" mass="38619">MKQYQSKILTAVVLFILTMVFSLIPYFMLLRGSRSIISSRLRDRVIALMNCLAGGAFLGTFLLHILAEGSEEFEEYKEKAGWSTEFPLFNLFVAVGFFLVSFVELIAHIQFQRNRGKNVNSCNSSTVTGPTMLNERFNDHISTDRSQLQGAISVISDPVQREPSLVCHNVNEIKPYEETDGRHLEKHHHLPKGVQALLLLFALSFHTIFDGLAVGLQTSESEVWSVFAAIAIHKSIIAFCLGLELFQTNPEKPWRAILWLLFFALMSPLGIVIGIELTTGHMNETAKLLASSILQGLAGGTFLYVTFLEILCQYLGHYSSGNFLNQFFIFFGFAIMAGAKLLDHD</sequence>
<feature type="transmembrane region" description="Helical" evidence="5">
    <location>
        <begin position="223"/>
        <end position="246"/>
    </location>
</feature>
<reference evidence="6 7" key="1">
    <citation type="journal article" date="2021" name="Elife">
        <title>Chloroplast acquisition without the gene transfer in kleptoplastic sea slugs, Plakobranchus ocellatus.</title>
        <authorList>
            <person name="Maeda T."/>
            <person name="Takahashi S."/>
            <person name="Yoshida T."/>
            <person name="Shimamura S."/>
            <person name="Takaki Y."/>
            <person name="Nagai Y."/>
            <person name="Toyoda A."/>
            <person name="Suzuki Y."/>
            <person name="Arimoto A."/>
            <person name="Ishii H."/>
            <person name="Satoh N."/>
            <person name="Nishiyama T."/>
            <person name="Hasebe M."/>
            <person name="Maruyama T."/>
            <person name="Minagawa J."/>
            <person name="Obokata J."/>
            <person name="Shigenobu S."/>
        </authorList>
    </citation>
    <scope>NUCLEOTIDE SEQUENCE [LARGE SCALE GENOMIC DNA]</scope>
</reference>
<feature type="transmembrane region" description="Helical" evidence="5">
    <location>
        <begin position="289"/>
        <end position="311"/>
    </location>
</feature>
<name>A0AAV3Y2Q4_9GAST</name>
<feature type="transmembrane region" description="Helical" evidence="5">
    <location>
        <begin position="258"/>
        <end position="277"/>
    </location>
</feature>